<feature type="domain" description="Response regulatory" evidence="3">
    <location>
        <begin position="2"/>
        <end position="118"/>
    </location>
</feature>
<protein>
    <recommendedName>
        <fullName evidence="3">Response regulatory domain-containing protein</fullName>
    </recommendedName>
</protein>
<accession>A0ABX3A4W5</accession>
<evidence type="ECO:0000256" key="1">
    <source>
        <dbReference type="ARBA" id="ARBA00022553"/>
    </source>
</evidence>
<dbReference type="Gene3D" id="3.40.50.2300">
    <property type="match status" value="1"/>
</dbReference>
<comment type="caution">
    <text evidence="4">The sequence shown here is derived from an EMBL/GenBank/DDBJ whole genome shotgun (WGS) entry which is preliminary data.</text>
</comment>
<evidence type="ECO:0000313" key="5">
    <source>
        <dbReference type="Proteomes" id="UP000094329"/>
    </source>
</evidence>
<feature type="modified residue" description="4-aspartylphosphate" evidence="2">
    <location>
        <position position="53"/>
    </location>
</feature>
<keyword evidence="5" id="KW-1185">Reference proteome</keyword>
<proteinExistence type="predicted"/>
<dbReference type="SUPFAM" id="SSF52172">
    <property type="entry name" value="CheY-like"/>
    <property type="match status" value="1"/>
</dbReference>
<dbReference type="EMBL" id="MDTU01000001">
    <property type="protein sequence ID" value="ODN43282.1"/>
    <property type="molecule type" value="Genomic_DNA"/>
</dbReference>
<evidence type="ECO:0000313" key="4">
    <source>
        <dbReference type="EMBL" id="ODN43282.1"/>
    </source>
</evidence>
<dbReference type="Proteomes" id="UP000094329">
    <property type="component" value="Unassembled WGS sequence"/>
</dbReference>
<dbReference type="PANTHER" id="PTHR44591">
    <property type="entry name" value="STRESS RESPONSE REGULATOR PROTEIN 1"/>
    <property type="match status" value="1"/>
</dbReference>
<dbReference type="InterPro" id="IPR001789">
    <property type="entry name" value="Sig_transdc_resp-reg_receiver"/>
</dbReference>
<dbReference type="SMART" id="SM00448">
    <property type="entry name" value="REC"/>
    <property type="match status" value="1"/>
</dbReference>
<sequence>MKILVVDDEKNVLLSLSRIIPQQWADVTMLRALSGEEAIHLIDKVVIDAVITDLRMYNVDGLEVLRHVKKVQPNARRVLFTAFSGDPGVKEAIESDVIDFLIKKGDRKNEILQSLEDLWILWK</sequence>
<dbReference type="RefSeq" id="WP_069313080.1">
    <property type="nucleotide sequence ID" value="NZ_MDTU01000001.1"/>
</dbReference>
<organism evidence="4 5">
    <name type="scientific">Piscirickettsia litoralis</name>
    <dbReference type="NCBI Taxonomy" id="1891921"/>
    <lineage>
        <taxon>Bacteria</taxon>
        <taxon>Pseudomonadati</taxon>
        <taxon>Pseudomonadota</taxon>
        <taxon>Gammaproteobacteria</taxon>
        <taxon>Thiotrichales</taxon>
        <taxon>Piscirickettsiaceae</taxon>
        <taxon>Piscirickettsia</taxon>
    </lineage>
</organism>
<dbReference type="PANTHER" id="PTHR44591:SF3">
    <property type="entry name" value="RESPONSE REGULATORY DOMAIN-CONTAINING PROTEIN"/>
    <property type="match status" value="1"/>
</dbReference>
<evidence type="ECO:0000256" key="2">
    <source>
        <dbReference type="PROSITE-ProRule" id="PRU00169"/>
    </source>
</evidence>
<reference evidence="4 5" key="1">
    <citation type="submission" date="2016-08" db="EMBL/GenBank/DDBJ databases">
        <title>Draft genome sequence of Candidatus Piscirickettsia litoralis, from seawater.</title>
        <authorList>
            <person name="Wan X."/>
            <person name="Lee A.J."/>
            <person name="Hou S."/>
            <person name="Donachie S.P."/>
        </authorList>
    </citation>
    <scope>NUCLEOTIDE SEQUENCE [LARGE SCALE GENOMIC DNA]</scope>
    <source>
        <strain evidence="4 5">Y2</strain>
    </source>
</reference>
<name>A0ABX3A4W5_9GAMM</name>
<dbReference type="PROSITE" id="PS50110">
    <property type="entry name" value="RESPONSE_REGULATORY"/>
    <property type="match status" value="1"/>
</dbReference>
<evidence type="ECO:0000259" key="3">
    <source>
        <dbReference type="PROSITE" id="PS50110"/>
    </source>
</evidence>
<keyword evidence="1 2" id="KW-0597">Phosphoprotein</keyword>
<dbReference type="InterPro" id="IPR050595">
    <property type="entry name" value="Bact_response_regulator"/>
</dbReference>
<dbReference type="InterPro" id="IPR011006">
    <property type="entry name" value="CheY-like_superfamily"/>
</dbReference>
<gene>
    <name evidence="4" type="ORF">BGC07_10575</name>
</gene>
<dbReference type="Pfam" id="PF00072">
    <property type="entry name" value="Response_reg"/>
    <property type="match status" value="1"/>
</dbReference>